<dbReference type="Proteomes" id="UP001046350">
    <property type="component" value="Chromosome"/>
</dbReference>
<feature type="transmembrane region" description="Helical" evidence="1">
    <location>
        <begin position="70"/>
        <end position="89"/>
    </location>
</feature>
<accession>A0ABX8MZK0</accession>
<evidence type="ECO:0000313" key="2">
    <source>
        <dbReference type="EMBL" id="QXH49080.1"/>
    </source>
</evidence>
<reference evidence="2" key="1">
    <citation type="journal article" date="2021" name="Microorganisms">
        <title>The Ever-Expanding Pseudomonas Genus: Description of 43 New Species and Partition of the Pseudomonas putida Group.</title>
        <authorList>
            <person name="Girard L."/>
            <person name="Lood C."/>
            <person name="Hofte M."/>
            <person name="Vandamme P."/>
            <person name="Rokni-Zadeh H."/>
            <person name="van Noort V."/>
            <person name="Lavigne R."/>
            <person name="De Mot R."/>
        </authorList>
    </citation>
    <scope>NUCLEOTIDE SEQUENCE</scope>
    <source>
        <strain evidence="2">COW40</strain>
    </source>
</reference>
<keyword evidence="3" id="KW-1185">Reference proteome</keyword>
<dbReference type="EMBL" id="CP077076">
    <property type="protein sequence ID" value="QXH49080.1"/>
    <property type="molecule type" value="Genomic_DNA"/>
</dbReference>
<keyword evidence="1" id="KW-0472">Membrane</keyword>
<evidence type="ECO:0008006" key="4">
    <source>
        <dbReference type="Google" id="ProtNLM"/>
    </source>
</evidence>
<protein>
    <recommendedName>
        <fullName evidence="4">YcxB-like protein domain-containing protein</fullName>
    </recommendedName>
</protein>
<evidence type="ECO:0000256" key="1">
    <source>
        <dbReference type="SAM" id="Phobius"/>
    </source>
</evidence>
<sequence>MELHYSITPAHTEIRVAKKLAKEMAWEDRMHERVRRWQLRLTPAFQLLTLPFGATVVYLFLPYVGKLEKVIAIVIATLLFIPYWWCFCLRRARHALANPKPRRLRRINERLAESAIRRMLVLHEGRYRLTFDDQGFTLTPPPRVRAGGLRWDEITHIRECADFYAISSAALERKKRAYRIPRHSDLMPAEQYLQGLATFLSKCPVKPEVN</sequence>
<name>A0ABX8MZK0_9PSED</name>
<dbReference type="RefSeq" id="WP_217838704.1">
    <property type="nucleotide sequence ID" value="NZ_CP077076.1"/>
</dbReference>
<feature type="transmembrane region" description="Helical" evidence="1">
    <location>
        <begin position="39"/>
        <end position="64"/>
    </location>
</feature>
<keyword evidence="1" id="KW-1133">Transmembrane helix</keyword>
<proteinExistence type="predicted"/>
<organism evidence="2 3">
    <name type="scientific">Pseudomonas fakonensis</name>
    <dbReference type="NCBI Taxonomy" id="2842355"/>
    <lineage>
        <taxon>Bacteria</taxon>
        <taxon>Pseudomonadati</taxon>
        <taxon>Pseudomonadota</taxon>
        <taxon>Gammaproteobacteria</taxon>
        <taxon>Pseudomonadales</taxon>
        <taxon>Pseudomonadaceae</taxon>
        <taxon>Pseudomonas</taxon>
    </lineage>
</organism>
<evidence type="ECO:0000313" key="3">
    <source>
        <dbReference type="Proteomes" id="UP001046350"/>
    </source>
</evidence>
<gene>
    <name evidence="2" type="ORF">KSS94_14015</name>
</gene>
<keyword evidence="1" id="KW-0812">Transmembrane</keyword>